<dbReference type="EMBL" id="OU892279">
    <property type="protein sequence ID" value="CAG9765985.1"/>
    <property type="molecule type" value="Genomic_DNA"/>
</dbReference>
<dbReference type="AlphaFoldDB" id="A0A9N9QI25"/>
<feature type="compositionally biased region" description="Polar residues" evidence="1">
    <location>
        <begin position="65"/>
        <end position="76"/>
    </location>
</feature>
<keyword evidence="3" id="KW-1185">Reference proteome</keyword>
<protein>
    <submittedName>
        <fullName evidence="2">Uncharacterized protein</fullName>
    </submittedName>
</protein>
<accession>A0A9N9QI25</accession>
<evidence type="ECO:0000313" key="3">
    <source>
        <dbReference type="Proteomes" id="UP001152799"/>
    </source>
</evidence>
<proteinExistence type="predicted"/>
<dbReference type="Proteomes" id="UP001152799">
    <property type="component" value="Chromosome 3"/>
</dbReference>
<reference evidence="2" key="1">
    <citation type="submission" date="2022-01" db="EMBL/GenBank/DDBJ databases">
        <authorList>
            <person name="King R."/>
        </authorList>
    </citation>
    <scope>NUCLEOTIDE SEQUENCE</scope>
</reference>
<organism evidence="2 3">
    <name type="scientific">Ceutorhynchus assimilis</name>
    <name type="common">cabbage seed weevil</name>
    <dbReference type="NCBI Taxonomy" id="467358"/>
    <lineage>
        <taxon>Eukaryota</taxon>
        <taxon>Metazoa</taxon>
        <taxon>Ecdysozoa</taxon>
        <taxon>Arthropoda</taxon>
        <taxon>Hexapoda</taxon>
        <taxon>Insecta</taxon>
        <taxon>Pterygota</taxon>
        <taxon>Neoptera</taxon>
        <taxon>Endopterygota</taxon>
        <taxon>Coleoptera</taxon>
        <taxon>Polyphaga</taxon>
        <taxon>Cucujiformia</taxon>
        <taxon>Curculionidae</taxon>
        <taxon>Ceutorhynchinae</taxon>
        <taxon>Ceutorhynchus</taxon>
    </lineage>
</organism>
<name>A0A9N9QI25_9CUCU</name>
<evidence type="ECO:0000313" key="2">
    <source>
        <dbReference type="EMBL" id="CAG9765985.1"/>
    </source>
</evidence>
<feature type="region of interest" description="Disordered" evidence="1">
    <location>
        <begin position="43"/>
        <end position="76"/>
    </location>
</feature>
<gene>
    <name evidence="2" type="ORF">CEUTPL_LOCUS6580</name>
</gene>
<evidence type="ECO:0000256" key="1">
    <source>
        <dbReference type="SAM" id="MobiDB-lite"/>
    </source>
</evidence>
<feature type="compositionally biased region" description="Basic and acidic residues" evidence="1">
    <location>
        <begin position="49"/>
        <end position="62"/>
    </location>
</feature>
<sequence>MAEMLAVYKLIFDGQHFPKKKIKCEETVAEIIAELTALNDTLLPGGHTCDTEAEKSSEERRKSGQRNSQMSQCKPQ</sequence>